<sequence>MEGPEGDSGAPDSWELADLDESMSRLLASSSSSRKIPPPEFVDEVATPAPPVSTPVASSESSSLQAAAVGQVDQFLREALEKPRERLAILRMEQEIEKFIRDPTQQQLELQPQPNSYLRLAAHRIAQHYSLQSIAMPDNSSPDGSSSRIFLHKTSLCRFPPIRLTDIPVNLPKEEGSNMVKVAIKRRPDKYSQNAGSADAHSSKMNQLKSVEERKEEYNRARARIFSSISGSNNDGRAEEDVALTDVFQHSPVVSSQSEEKPVYEPTGLNIGQGSNESLGGSSRSSRGKTENEPTINRYKVGNRVAIFRDREMDRKDPDYDRNYDRYVQRFDPGFGFNGGGGAYGIQPLYTPAVNYNTEFPQLGSSHLTQMSIEHQQRPMPQHPHVPWGAGSPSATVGYGPPEGLLPPFNPSPVGPLSNPSVYLPSSQYLAQPRGPRPGMSFIHPQELAQPFSQTHQQQSEASFGLSRPR</sequence>
<feature type="region of interest" description="Disordered" evidence="2">
    <location>
        <begin position="1"/>
        <end position="63"/>
    </location>
</feature>
<dbReference type="Gene3D" id="3.30.1370.50">
    <property type="entry name" value="R3H-like domain"/>
    <property type="match status" value="1"/>
</dbReference>
<keyword evidence="6" id="KW-1185">Reference proteome</keyword>
<dbReference type="EMBL" id="LR746277">
    <property type="protein sequence ID" value="CAA7408315.1"/>
    <property type="molecule type" value="Genomic_DNA"/>
</dbReference>
<dbReference type="PROSITE" id="PS51061">
    <property type="entry name" value="R3H"/>
    <property type="match status" value="1"/>
</dbReference>
<dbReference type="OrthoDB" id="278430at2759"/>
<feature type="compositionally biased region" description="Low complexity" evidence="2">
    <location>
        <begin position="274"/>
        <end position="285"/>
    </location>
</feature>
<dbReference type="InterPro" id="IPR036867">
    <property type="entry name" value="R3H_dom_sf"/>
</dbReference>
<organism evidence="5 6">
    <name type="scientific">Spirodela intermedia</name>
    <name type="common">Intermediate duckweed</name>
    <dbReference type="NCBI Taxonomy" id="51605"/>
    <lineage>
        <taxon>Eukaryota</taxon>
        <taxon>Viridiplantae</taxon>
        <taxon>Streptophyta</taxon>
        <taxon>Embryophyta</taxon>
        <taxon>Tracheophyta</taxon>
        <taxon>Spermatophyta</taxon>
        <taxon>Magnoliopsida</taxon>
        <taxon>Liliopsida</taxon>
        <taxon>Araceae</taxon>
        <taxon>Lemnoideae</taxon>
        <taxon>Spirodela</taxon>
    </lineage>
</organism>
<dbReference type="Proteomes" id="UP000663760">
    <property type="component" value="Chromosome 14"/>
</dbReference>
<dbReference type="Pfam" id="PF01424">
    <property type="entry name" value="R3H"/>
    <property type="match status" value="1"/>
</dbReference>
<evidence type="ECO:0000256" key="1">
    <source>
        <dbReference type="ARBA" id="ARBA00022553"/>
    </source>
</evidence>
<dbReference type="InterPro" id="IPR051937">
    <property type="entry name" value="R3H_domain_containing"/>
</dbReference>
<accession>A0A7I8LGB5</accession>
<feature type="compositionally biased region" description="Low complexity" evidence="2">
    <location>
        <begin position="54"/>
        <end position="63"/>
    </location>
</feature>
<feature type="compositionally biased region" description="Low complexity" evidence="2">
    <location>
        <begin position="24"/>
        <end position="34"/>
    </location>
</feature>
<name>A0A7I8LGB5_SPIIN</name>
<evidence type="ECO:0000313" key="6">
    <source>
        <dbReference type="Proteomes" id="UP000663760"/>
    </source>
</evidence>
<gene>
    <name evidence="5" type="ORF">SI8410_14018993</name>
</gene>
<dbReference type="AlphaFoldDB" id="A0A7I8LGB5"/>
<feature type="region of interest" description="Disordered" evidence="2">
    <location>
        <begin position="411"/>
        <end position="470"/>
    </location>
</feature>
<proteinExistence type="predicted"/>
<dbReference type="SUPFAM" id="SSF82708">
    <property type="entry name" value="R3H domain"/>
    <property type="match status" value="1"/>
</dbReference>
<evidence type="ECO:0000313" key="5">
    <source>
        <dbReference type="EMBL" id="CAA7408315.1"/>
    </source>
</evidence>
<feature type="domain" description="SUZ" evidence="4">
    <location>
        <begin position="158"/>
        <end position="230"/>
    </location>
</feature>
<dbReference type="SMART" id="SM00393">
    <property type="entry name" value="R3H"/>
    <property type="match status" value="1"/>
</dbReference>
<dbReference type="GO" id="GO:0003676">
    <property type="term" value="F:nucleic acid binding"/>
    <property type="evidence" value="ECO:0007669"/>
    <property type="project" value="UniProtKB-UniRule"/>
</dbReference>
<feature type="region of interest" description="Disordered" evidence="2">
    <location>
        <begin position="187"/>
        <end position="215"/>
    </location>
</feature>
<protein>
    <submittedName>
        <fullName evidence="5">Uncharacterized protein</fullName>
    </submittedName>
</protein>
<evidence type="ECO:0000256" key="2">
    <source>
        <dbReference type="SAM" id="MobiDB-lite"/>
    </source>
</evidence>
<dbReference type="PROSITE" id="PS51673">
    <property type="entry name" value="SUZ"/>
    <property type="match status" value="1"/>
</dbReference>
<evidence type="ECO:0000259" key="4">
    <source>
        <dbReference type="PROSITE" id="PS51673"/>
    </source>
</evidence>
<feature type="compositionally biased region" description="Polar residues" evidence="2">
    <location>
        <begin position="451"/>
        <end position="462"/>
    </location>
</feature>
<reference evidence="5" key="1">
    <citation type="submission" date="2020-02" db="EMBL/GenBank/DDBJ databases">
        <authorList>
            <person name="Scholz U."/>
            <person name="Mascher M."/>
            <person name="Fiebig A."/>
        </authorList>
    </citation>
    <scope>NUCLEOTIDE SEQUENCE</scope>
</reference>
<dbReference type="InterPro" id="IPR001374">
    <property type="entry name" value="R3H_dom"/>
</dbReference>
<dbReference type="PANTHER" id="PTHR15672:SF8">
    <property type="entry name" value="PROTEIN ENCORE"/>
    <property type="match status" value="1"/>
</dbReference>
<evidence type="ECO:0000259" key="3">
    <source>
        <dbReference type="PROSITE" id="PS51061"/>
    </source>
</evidence>
<dbReference type="InterPro" id="IPR024771">
    <property type="entry name" value="SUZ"/>
</dbReference>
<dbReference type="Pfam" id="PF12752">
    <property type="entry name" value="SUZ"/>
    <property type="match status" value="1"/>
</dbReference>
<dbReference type="PANTHER" id="PTHR15672">
    <property type="entry name" value="CAMP-REGULATED PHOSPHOPROTEIN 21 RELATED R3H DOMAIN CONTAINING PROTEIN"/>
    <property type="match status" value="1"/>
</dbReference>
<keyword evidence="1" id="KW-0597">Phosphoprotein</keyword>
<dbReference type="CDD" id="cd02642">
    <property type="entry name" value="R3H_encore_like"/>
    <property type="match status" value="1"/>
</dbReference>
<feature type="compositionally biased region" description="Polar residues" evidence="2">
    <location>
        <begin position="418"/>
        <end position="430"/>
    </location>
</feature>
<feature type="region of interest" description="Disordered" evidence="2">
    <location>
        <begin position="252"/>
        <end position="298"/>
    </location>
</feature>
<feature type="domain" description="R3H" evidence="3">
    <location>
        <begin position="86"/>
        <end position="155"/>
    </location>
</feature>